<protein>
    <recommendedName>
        <fullName evidence="6">Ion transport domain-containing protein</fullName>
    </recommendedName>
</protein>
<evidence type="ECO:0000256" key="5">
    <source>
        <dbReference type="SAM" id="Phobius"/>
    </source>
</evidence>
<dbReference type="InterPro" id="IPR043203">
    <property type="entry name" value="VGCC_Ca_Na"/>
</dbReference>
<proteinExistence type="predicted"/>
<comment type="caution">
    <text evidence="7">The sequence shown here is derived from an EMBL/GenBank/DDBJ whole genome shotgun (WGS) entry which is preliminary data.</text>
</comment>
<evidence type="ECO:0000256" key="3">
    <source>
        <dbReference type="ARBA" id="ARBA00022989"/>
    </source>
</evidence>
<gene>
    <name evidence="7" type="ORF">PCOR1329_LOCUS5909</name>
</gene>
<reference evidence="7" key="1">
    <citation type="submission" date="2023-10" db="EMBL/GenBank/DDBJ databases">
        <authorList>
            <person name="Chen Y."/>
            <person name="Shah S."/>
            <person name="Dougan E. K."/>
            <person name="Thang M."/>
            <person name="Chan C."/>
        </authorList>
    </citation>
    <scope>NUCLEOTIDE SEQUENCE [LARGE SCALE GENOMIC DNA]</scope>
</reference>
<dbReference type="Proteomes" id="UP001189429">
    <property type="component" value="Unassembled WGS sequence"/>
</dbReference>
<keyword evidence="8" id="KW-1185">Reference proteome</keyword>
<dbReference type="PANTHER" id="PTHR10037">
    <property type="entry name" value="VOLTAGE-GATED CATION CHANNEL CALCIUM AND SODIUM"/>
    <property type="match status" value="1"/>
</dbReference>
<evidence type="ECO:0000256" key="2">
    <source>
        <dbReference type="ARBA" id="ARBA00022692"/>
    </source>
</evidence>
<evidence type="ECO:0000313" key="8">
    <source>
        <dbReference type="Proteomes" id="UP001189429"/>
    </source>
</evidence>
<dbReference type="EMBL" id="CAUYUJ010001570">
    <property type="protein sequence ID" value="CAK0796555.1"/>
    <property type="molecule type" value="Genomic_DNA"/>
</dbReference>
<dbReference type="InterPro" id="IPR027359">
    <property type="entry name" value="Volt_channel_dom_sf"/>
</dbReference>
<organism evidence="7 8">
    <name type="scientific">Prorocentrum cordatum</name>
    <dbReference type="NCBI Taxonomy" id="2364126"/>
    <lineage>
        <taxon>Eukaryota</taxon>
        <taxon>Sar</taxon>
        <taxon>Alveolata</taxon>
        <taxon>Dinophyceae</taxon>
        <taxon>Prorocentrales</taxon>
        <taxon>Prorocentraceae</taxon>
        <taxon>Prorocentrum</taxon>
    </lineage>
</organism>
<sequence>AWIHSVQAEIFFGGWIGLNAMLLAIECDHMKDEKAWGWIFCESVFNIVFFVECVMRIKAEKAKWVFSFWNLMDAFLVLIGMIDTWILKWVDSGSSVGFLTLLRVFRLLRLLRLVRVLKVLKSNKELLLLLQGLGAAVRAMSWGMLLLLIANFICSLLVCKIAGKKLIQWDNYLEFTPVPDEEAEGGWYDTYEENFGTLPKTMFTLFMFTMEFQADNCRETFHDGAWMSY</sequence>
<feature type="transmembrane region" description="Helical" evidence="5">
    <location>
        <begin position="126"/>
        <end position="150"/>
    </location>
</feature>
<dbReference type="InterPro" id="IPR005821">
    <property type="entry name" value="Ion_trans_dom"/>
</dbReference>
<dbReference type="Pfam" id="PF00520">
    <property type="entry name" value="Ion_trans"/>
    <property type="match status" value="1"/>
</dbReference>
<keyword evidence="2 5" id="KW-0812">Transmembrane</keyword>
<feature type="non-terminal residue" evidence="7">
    <location>
        <position position="229"/>
    </location>
</feature>
<keyword evidence="3 5" id="KW-1133">Transmembrane helix</keyword>
<feature type="domain" description="Ion transport" evidence="6">
    <location>
        <begin position="9"/>
        <end position="210"/>
    </location>
</feature>
<dbReference type="Gene3D" id="1.20.120.350">
    <property type="entry name" value="Voltage-gated potassium channels. Chain C"/>
    <property type="match status" value="1"/>
</dbReference>
<evidence type="ECO:0000256" key="4">
    <source>
        <dbReference type="ARBA" id="ARBA00023136"/>
    </source>
</evidence>
<dbReference type="PANTHER" id="PTHR10037:SF62">
    <property type="entry name" value="SODIUM CHANNEL PROTEIN 60E"/>
    <property type="match status" value="1"/>
</dbReference>
<evidence type="ECO:0000256" key="1">
    <source>
        <dbReference type="ARBA" id="ARBA00004141"/>
    </source>
</evidence>
<accession>A0ABN9PTQ4</accession>
<comment type="subcellular location">
    <subcellularLocation>
        <location evidence="1">Membrane</location>
        <topology evidence="1">Multi-pass membrane protein</topology>
    </subcellularLocation>
</comment>
<keyword evidence="4 5" id="KW-0472">Membrane</keyword>
<evidence type="ECO:0000313" key="7">
    <source>
        <dbReference type="EMBL" id="CAK0796555.1"/>
    </source>
</evidence>
<feature type="transmembrane region" description="Helical" evidence="5">
    <location>
        <begin position="67"/>
        <end position="87"/>
    </location>
</feature>
<evidence type="ECO:0000259" key="6">
    <source>
        <dbReference type="Pfam" id="PF00520"/>
    </source>
</evidence>
<feature type="non-terminal residue" evidence="7">
    <location>
        <position position="1"/>
    </location>
</feature>
<name>A0ABN9PTQ4_9DINO</name>
<feature type="transmembrane region" description="Helical" evidence="5">
    <location>
        <begin position="35"/>
        <end position="55"/>
    </location>
</feature>
<dbReference type="SUPFAM" id="SSF81324">
    <property type="entry name" value="Voltage-gated potassium channels"/>
    <property type="match status" value="1"/>
</dbReference>